<dbReference type="OrthoDB" id="6381670at2759"/>
<dbReference type="Proteomes" id="UP000076858">
    <property type="component" value="Unassembled WGS sequence"/>
</dbReference>
<gene>
    <name evidence="2" type="ORF">APZ42_028898</name>
</gene>
<organism evidence="2 3">
    <name type="scientific">Daphnia magna</name>
    <dbReference type="NCBI Taxonomy" id="35525"/>
    <lineage>
        <taxon>Eukaryota</taxon>
        <taxon>Metazoa</taxon>
        <taxon>Ecdysozoa</taxon>
        <taxon>Arthropoda</taxon>
        <taxon>Crustacea</taxon>
        <taxon>Branchiopoda</taxon>
        <taxon>Diplostraca</taxon>
        <taxon>Cladocera</taxon>
        <taxon>Anomopoda</taxon>
        <taxon>Daphniidae</taxon>
        <taxon>Daphnia</taxon>
    </lineage>
</organism>
<reference evidence="2 3" key="1">
    <citation type="submission" date="2016-03" db="EMBL/GenBank/DDBJ databases">
        <title>EvidentialGene: Evidence-directed Construction of Genes on Genomes.</title>
        <authorList>
            <person name="Gilbert D.G."/>
            <person name="Choi J.-H."/>
            <person name="Mockaitis K."/>
            <person name="Colbourne J."/>
            <person name="Pfrender M."/>
        </authorList>
    </citation>
    <scope>NUCLEOTIDE SEQUENCE [LARGE SCALE GENOMIC DNA]</scope>
    <source>
        <strain evidence="2 3">Xinb3</strain>
        <tissue evidence="2">Complete organism</tissue>
    </source>
</reference>
<feature type="transmembrane region" description="Helical" evidence="1">
    <location>
        <begin position="182"/>
        <end position="208"/>
    </location>
</feature>
<keyword evidence="1" id="KW-1133">Transmembrane helix</keyword>
<proteinExistence type="predicted"/>
<keyword evidence="3" id="KW-1185">Reference proteome</keyword>
<sequence>MTMLSKIIRTSRILVYRRTLDSSTEFFRSRVSTDTGTAFIFLSMAFLGPLSRSKQIQADGTFKTVPHLFYQLFTFPLKAYEKPFPVAHVLMSEKTLSLYNLVIEDIIGAVLEVNNVQGFACEPILSDLKKLLSFLFKHHSLLRKCWLLVSLLPRANEQANNKRACREGLIAAYRSRLVINRIIQMMIAFVLLPAYLINAGVVTIQFHLQECEETARLDFIALSQAEDIRREALSTWVAERERLIILTGERFGRRFHRNLRIFSSINVIFRTCLGFAIGVTCGSSSEESTTHTQQQHT</sequence>
<name>A0A164Q262_9CRUS</name>
<comment type="caution">
    <text evidence="2">The sequence shown here is derived from an EMBL/GenBank/DDBJ whole genome shotgun (WGS) entry which is preliminary data.</text>
</comment>
<keyword evidence="1" id="KW-0812">Transmembrane</keyword>
<dbReference type="EMBL" id="LRGB01002485">
    <property type="protein sequence ID" value="KZS07362.1"/>
    <property type="molecule type" value="Genomic_DNA"/>
</dbReference>
<protein>
    <submittedName>
        <fullName evidence="2">Uncharacterized protein</fullName>
    </submittedName>
</protein>
<evidence type="ECO:0000313" key="3">
    <source>
        <dbReference type="Proteomes" id="UP000076858"/>
    </source>
</evidence>
<accession>A0A164Q262</accession>
<keyword evidence="1" id="KW-0472">Membrane</keyword>
<evidence type="ECO:0000313" key="2">
    <source>
        <dbReference type="EMBL" id="KZS07362.1"/>
    </source>
</evidence>
<evidence type="ECO:0000256" key="1">
    <source>
        <dbReference type="SAM" id="Phobius"/>
    </source>
</evidence>
<dbReference type="AlphaFoldDB" id="A0A164Q262"/>